<dbReference type="SUPFAM" id="SSF56112">
    <property type="entry name" value="Protein kinase-like (PK-like)"/>
    <property type="match status" value="1"/>
</dbReference>
<keyword evidence="2" id="KW-0723">Serine/threonine-protein kinase</keyword>
<dbReference type="InterPro" id="IPR050660">
    <property type="entry name" value="NEK_Ser/Thr_kinase"/>
</dbReference>
<dbReference type="InterPro" id="IPR011009">
    <property type="entry name" value="Kinase-like_dom_sf"/>
</dbReference>
<evidence type="ECO:0000256" key="7">
    <source>
        <dbReference type="ARBA" id="ARBA00047899"/>
    </source>
</evidence>
<dbReference type="AlphaFoldDB" id="A0A6A5KE83"/>
<accession>A0A6A5KE83</accession>
<dbReference type="EMBL" id="ML975299">
    <property type="protein sequence ID" value="KAF1834599.1"/>
    <property type="molecule type" value="Genomic_DNA"/>
</dbReference>
<keyword evidence="5 10" id="KW-0418">Kinase</keyword>
<evidence type="ECO:0000256" key="5">
    <source>
        <dbReference type="ARBA" id="ARBA00022777"/>
    </source>
</evidence>
<evidence type="ECO:0000256" key="8">
    <source>
        <dbReference type="ARBA" id="ARBA00048679"/>
    </source>
</evidence>
<dbReference type="SMART" id="SM00220">
    <property type="entry name" value="S_TKc"/>
    <property type="match status" value="1"/>
</dbReference>
<dbReference type="GO" id="GO:0005634">
    <property type="term" value="C:nucleus"/>
    <property type="evidence" value="ECO:0007669"/>
    <property type="project" value="TreeGrafter"/>
</dbReference>
<evidence type="ECO:0000256" key="6">
    <source>
        <dbReference type="ARBA" id="ARBA00022840"/>
    </source>
</evidence>
<dbReference type="GO" id="GO:0005524">
    <property type="term" value="F:ATP binding"/>
    <property type="evidence" value="ECO:0007669"/>
    <property type="project" value="UniProtKB-KW"/>
</dbReference>
<keyword evidence="4" id="KW-0547">Nucleotide-binding</keyword>
<dbReference type="PANTHER" id="PTHR43671:SF98">
    <property type="entry name" value="SERINE_THREONINE-PROTEIN KINASE NEK11"/>
    <property type="match status" value="1"/>
</dbReference>
<dbReference type="EC" id="2.7.11.1" evidence="1"/>
<comment type="catalytic activity">
    <reaction evidence="8">
        <text>L-seryl-[protein] + ATP = O-phospho-L-seryl-[protein] + ADP + H(+)</text>
        <dbReference type="Rhea" id="RHEA:17989"/>
        <dbReference type="Rhea" id="RHEA-COMP:9863"/>
        <dbReference type="Rhea" id="RHEA-COMP:11604"/>
        <dbReference type="ChEBI" id="CHEBI:15378"/>
        <dbReference type="ChEBI" id="CHEBI:29999"/>
        <dbReference type="ChEBI" id="CHEBI:30616"/>
        <dbReference type="ChEBI" id="CHEBI:83421"/>
        <dbReference type="ChEBI" id="CHEBI:456216"/>
        <dbReference type="EC" id="2.7.11.1"/>
    </reaction>
</comment>
<dbReference type="OrthoDB" id="310217at2759"/>
<dbReference type="Proteomes" id="UP000800040">
    <property type="component" value="Unassembled WGS sequence"/>
</dbReference>
<dbReference type="Gene3D" id="1.10.510.10">
    <property type="entry name" value="Transferase(Phosphotransferase) domain 1"/>
    <property type="match status" value="1"/>
</dbReference>
<evidence type="ECO:0000256" key="4">
    <source>
        <dbReference type="ARBA" id="ARBA00022741"/>
    </source>
</evidence>
<dbReference type="PROSITE" id="PS50011">
    <property type="entry name" value="PROTEIN_KINASE_DOM"/>
    <property type="match status" value="1"/>
</dbReference>
<dbReference type="GO" id="GO:0004674">
    <property type="term" value="F:protein serine/threonine kinase activity"/>
    <property type="evidence" value="ECO:0007669"/>
    <property type="project" value="UniProtKB-KW"/>
</dbReference>
<organism evidence="10 11">
    <name type="scientific">Decorospora gaudefroyi</name>
    <dbReference type="NCBI Taxonomy" id="184978"/>
    <lineage>
        <taxon>Eukaryota</taxon>
        <taxon>Fungi</taxon>
        <taxon>Dikarya</taxon>
        <taxon>Ascomycota</taxon>
        <taxon>Pezizomycotina</taxon>
        <taxon>Dothideomycetes</taxon>
        <taxon>Pleosporomycetidae</taxon>
        <taxon>Pleosporales</taxon>
        <taxon>Pleosporineae</taxon>
        <taxon>Pleosporaceae</taxon>
        <taxon>Decorospora</taxon>
    </lineage>
</organism>
<evidence type="ECO:0000313" key="10">
    <source>
        <dbReference type="EMBL" id="KAF1834599.1"/>
    </source>
</evidence>
<evidence type="ECO:0000256" key="2">
    <source>
        <dbReference type="ARBA" id="ARBA00022527"/>
    </source>
</evidence>
<evidence type="ECO:0000256" key="1">
    <source>
        <dbReference type="ARBA" id="ARBA00012513"/>
    </source>
</evidence>
<dbReference type="InterPro" id="IPR000719">
    <property type="entry name" value="Prot_kinase_dom"/>
</dbReference>
<evidence type="ECO:0000313" key="11">
    <source>
        <dbReference type="Proteomes" id="UP000800040"/>
    </source>
</evidence>
<feature type="domain" description="Protein kinase" evidence="9">
    <location>
        <begin position="15"/>
        <end position="278"/>
    </location>
</feature>
<dbReference type="Pfam" id="PF00069">
    <property type="entry name" value="Pkinase"/>
    <property type="match status" value="1"/>
</dbReference>
<evidence type="ECO:0000256" key="3">
    <source>
        <dbReference type="ARBA" id="ARBA00022679"/>
    </source>
</evidence>
<gene>
    <name evidence="10" type="ORF">BDW02DRAFT_568844</name>
</gene>
<keyword evidence="6" id="KW-0067">ATP-binding</keyword>
<keyword evidence="11" id="KW-1185">Reference proteome</keyword>
<reference evidence="10" key="1">
    <citation type="submission" date="2020-01" db="EMBL/GenBank/DDBJ databases">
        <authorList>
            <consortium name="DOE Joint Genome Institute"/>
            <person name="Haridas S."/>
            <person name="Albert R."/>
            <person name="Binder M."/>
            <person name="Bloem J."/>
            <person name="Labutti K."/>
            <person name="Salamov A."/>
            <person name="Andreopoulos B."/>
            <person name="Baker S.E."/>
            <person name="Barry K."/>
            <person name="Bills G."/>
            <person name="Bluhm B.H."/>
            <person name="Cannon C."/>
            <person name="Castanera R."/>
            <person name="Culley D.E."/>
            <person name="Daum C."/>
            <person name="Ezra D."/>
            <person name="Gonzalez J.B."/>
            <person name="Henrissat B."/>
            <person name="Kuo A."/>
            <person name="Liang C."/>
            <person name="Lipzen A."/>
            <person name="Lutzoni F."/>
            <person name="Magnuson J."/>
            <person name="Mondo S."/>
            <person name="Nolan M."/>
            <person name="Ohm R."/>
            <person name="Pangilinan J."/>
            <person name="Park H.-J."/>
            <person name="Ramirez L."/>
            <person name="Alfaro M."/>
            <person name="Sun H."/>
            <person name="Tritt A."/>
            <person name="Yoshinaga Y."/>
            <person name="Zwiers L.-H."/>
            <person name="Turgeon B.G."/>
            <person name="Goodwin S.B."/>
            <person name="Spatafora J.W."/>
            <person name="Crous P.W."/>
            <person name="Grigoriev I.V."/>
        </authorList>
    </citation>
    <scope>NUCLEOTIDE SEQUENCE</scope>
    <source>
        <strain evidence="10">P77</strain>
    </source>
</reference>
<dbReference type="PANTHER" id="PTHR43671">
    <property type="entry name" value="SERINE/THREONINE-PROTEIN KINASE NEK"/>
    <property type="match status" value="1"/>
</dbReference>
<name>A0A6A5KE83_9PLEO</name>
<sequence>MDLERCSIPTHLQYTRLRRIPAVGNYHAAIWLLRHNTTRKLAIRKEFKREDVRSGFATREITNLRRLRDCYNVCTYGEHELNIAAGTGALVMRVYEYGDLMPLLQRHIDRGKKFPEAFVWHVLKSLADALLYMQRGYPAVGGDTYDWIVHRDVYPRNIFLGLPSSPHLSWPQVVLGDFGSSLSRADAQSRQGIELRQQRDFSSPDQLFTRRADVYQLGLVIVALCRLTVRPKLYCSQFGNSPAGSGYTPSLNNVLSRCLVDNPWARVNSLGLKDMLSYCPQVCGGGMYQLLLGQPIQA</sequence>
<comment type="catalytic activity">
    <reaction evidence="7">
        <text>L-threonyl-[protein] + ATP = O-phospho-L-threonyl-[protein] + ADP + H(+)</text>
        <dbReference type="Rhea" id="RHEA:46608"/>
        <dbReference type="Rhea" id="RHEA-COMP:11060"/>
        <dbReference type="Rhea" id="RHEA-COMP:11605"/>
        <dbReference type="ChEBI" id="CHEBI:15378"/>
        <dbReference type="ChEBI" id="CHEBI:30013"/>
        <dbReference type="ChEBI" id="CHEBI:30616"/>
        <dbReference type="ChEBI" id="CHEBI:61977"/>
        <dbReference type="ChEBI" id="CHEBI:456216"/>
        <dbReference type="EC" id="2.7.11.1"/>
    </reaction>
</comment>
<evidence type="ECO:0000259" key="9">
    <source>
        <dbReference type="PROSITE" id="PS50011"/>
    </source>
</evidence>
<proteinExistence type="predicted"/>
<keyword evidence="3" id="KW-0808">Transferase</keyword>
<protein>
    <recommendedName>
        <fullName evidence="1">non-specific serine/threonine protein kinase</fullName>
        <ecNumber evidence="1">2.7.11.1</ecNumber>
    </recommendedName>
</protein>